<reference evidence="12" key="1">
    <citation type="submission" date="2022-12" db="EMBL/GenBank/DDBJ databases">
        <title>Chromosome-level genome assembly of the bean flower thrips Megalurothrips usitatus.</title>
        <authorList>
            <person name="Ma L."/>
            <person name="Liu Q."/>
            <person name="Li H."/>
            <person name="Cai W."/>
        </authorList>
    </citation>
    <scope>NUCLEOTIDE SEQUENCE</scope>
    <source>
        <strain evidence="12">Cailab_2022a</strain>
    </source>
</reference>
<dbReference type="Pfam" id="PF05649">
    <property type="entry name" value="Peptidase_M13_N"/>
    <property type="match status" value="1"/>
</dbReference>
<dbReference type="InterPro" id="IPR000718">
    <property type="entry name" value="Peptidase_M13"/>
</dbReference>
<dbReference type="PANTHER" id="PTHR11733">
    <property type="entry name" value="ZINC METALLOPROTEASE FAMILY M13 NEPRILYSIN-RELATED"/>
    <property type="match status" value="1"/>
</dbReference>
<dbReference type="AlphaFoldDB" id="A0AAV7XFH3"/>
<protein>
    <submittedName>
        <fullName evidence="12">Uncharacterized protein</fullName>
    </submittedName>
</protein>
<dbReference type="InterPro" id="IPR024079">
    <property type="entry name" value="MetalloPept_cat_dom_sf"/>
</dbReference>
<keyword evidence="8" id="KW-0482">Metalloprotease</keyword>
<keyword evidence="6" id="KW-0378">Hydrolase</keyword>
<dbReference type="PRINTS" id="PR00786">
    <property type="entry name" value="NEPRILYSIN"/>
</dbReference>
<evidence type="ECO:0000256" key="9">
    <source>
        <dbReference type="SAM" id="MobiDB-lite"/>
    </source>
</evidence>
<evidence type="ECO:0000313" key="13">
    <source>
        <dbReference type="Proteomes" id="UP001075354"/>
    </source>
</evidence>
<evidence type="ECO:0000256" key="7">
    <source>
        <dbReference type="ARBA" id="ARBA00022833"/>
    </source>
</evidence>
<comment type="caution">
    <text evidence="12">The sequence shown here is derived from an EMBL/GenBank/DDBJ whole genome shotgun (WGS) entry which is preliminary data.</text>
</comment>
<dbReference type="InterPro" id="IPR018497">
    <property type="entry name" value="Peptidase_M13_C"/>
</dbReference>
<feature type="domain" description="Peptidase M13 C-terminal" evidence="10">
    <location>
        <begin position="495"/>
        <end position="704"/>
    </location>
</feature>
<feature type="domain" description="Peptidase M13 N-terminal" evidence="11">
    <location>
        <begin position="7"/>
        <end position="421"/>
    </location>
</feature>
<dbReference type="GO" id="GO:0016485">
    <property type="term" value="P:protein processing"/>
    <property type="evidence" value="ECO:0007669"/>
    <property type="project" value="TreeGrafter"/>
</dbReference>
<keyword evidence="5" id="KW-0479">Metal-binding</keyword>
<evidence type="ECO:0000313" key="12">
    <source>
        <dbReference type="EMBL" id="KAJ1523153.1"/>
    </source>
</evidence>
<evidence type="ECO:0000256" key="6">
    <source>
        <dbReference type="ARBA" id="ARBA00022801"/>
    </source>
</evidence>
<dbReference type="PROSITE" id="PS51885">
    <property type="entry name" value="NEPRILYSIN"/>
    <property type="match status" value="1"/>
</dbReference>
<comment type="cofactor">
    <cofactor evidence="1">
        <name>Zn(2+)</name>
        <dbReference type="ChEBI" id="CHEBI:29105"/>
    </cofactor>
</comment>
<dbReference type="GO" id="GO:0004222">
    <property type="term" value="F:metalloendopeptidase activity"/>
    <property type="evidence" value="ECO:0007669"/>
    <property type="project" value="InterPro"/>
</dbReference>
<evidence type="ECO:0000259" key="10">
    <source>
        <dbReference type="Pfam" id="PF01431"/>
    </source>
</evidence>
<feature type="region of interest" description="Disordered" evidence="9">
    <location>
        <begin position="202"/>
        <end position="239"/>
    </location>
</feature>
<comment type="subcellular location">
    <subcellularLocation>
        <location evidence="2">Cell membrane</location>
        <topology evidence="2">Single-pass type II membrane protein</topology>
    </subcellularLocation>
</comment>
<name>A0AAV7XFH3_9NEOP</name>
<proteinExistence type="inferred from homology"/>
<sequence length="705" mass="79057">MDTTVDPCHNFYAYACGSYGRGGEGRDTFFADLSRTMWQRLVSLLAGPAGEQEPSVFKKAKKLYRSCTANINGSEQAEWDPVVKLVAADLGWPVINDVNSDVAYSDWIATSYKLMELGIYGDYLFRIEVVPDDKKIRYILQIDAPLVGYEEPQGDDKFNEFSQFVVTALLLNRNSTQFRYSEIVQLAKDVLDFRRQLAGAQGATTETVEGEAASGGFEGADATPLPDGNQVGGDQASTRRAPVTLKATAVGIATLQRQHDFVPWLEYLRHWLPSGTNITDTDVVHVRDPEALHERGRIINSTQPRTVVNYLVWQALRKHVLPIANNDTRTTLDVWNNTDVILGARSTDGVKKLCADFVYNRMPAATLALYTQECVSETSEQLVQELFHQDVQEMVELLEAATWLSNTTREAARRKLREIKFNAYRYRLLAKNSTIGLLDTYYEQLNVSADDLLSLTRSLSAIERRMQGERLFKDVKDYEWMTDIEDLSTAVTLVNAYYAPLKGLLLLGPIFYDSFRPGRPHFLSYGSVGYIIGHEISHGVDPSMSVFPPDLDWVNNAGKMEFSERVQCIIQQFENMSMEGVDLKVDGEETVEENTADTVGVRLAYRAYIRRTQLYGEEPGLQLSSSTGPTKALSARQLFWVSFASSFCAKNKSSEELLTDYNKDPVHAPAAFRVVGTVMNQHEFAADFGCPAGSPMNPVHKCRVW</sequence>
<dbReference type="Gene3D" id="3.40.390.10">
    <property type="entry name" value="Collagenase (Catalytic Domain)"/>
    <property type="match status" value="1"/>
</dbReference>
<accession>A0AAV7XFH3</accession>
<dbReference type="Proteomes" id="UP001075354">
    <property type="component" value="Chromosome 10"/>
</dbReference>
<dbReference type="PANTHER" id="PTHR11733:SF167">
    <property type="entry name" value="FI17812P1-RELATED"/>
    <property type="match status" value="1"/>
</dbReference>
<dbReference type="GO" id="GO:0005886">
    <property type="term" value="C:plasma membrane"/>
    <property type="evidence" value="ECO:0007669"/>
    <property type="project" value="UniProtKB-SubCell"/>
</dbReference>
<dbReference type="Pfam" id="PF01431">
    <property type="entry name" value="Peptidase_M13"/>
    <property type="match status" value="1"/>
</dbReference>
<dbReference type="EMBL" id="JAPTSV010000010">
    <property type="protein sequence ID" value="KAJ1523153.1"/>
    <property type="molecule type" value="Genomic_DNA"/>
</dbReference>
<organism evidence="12 13">
    <name type="scientific">Megalurothrips usitatus</name>
    <name type="common">bean blossom thrips</name>
    <dbReference type="NCBI Taxonomy" id="439358"/>
    <lineage>
        <taxon>Eukaryota</taxon>
        <taxon>Metazoa</taxon>
        <taxon>Ecdysozoa</taxon>
        <taxon>Arthropoda</taxon>
        <taxon>Hexapoda</taxon>
        <taxon>Insecta</taxon>
        <taxon>Pterygota</taxon>
        <taxon>Neoptera</taxon>
        <taxon>Paraneoptera</taxon>
        <taxon>Thysanoptera</taxon>
        <taxon>Terebrantia</taxon>
        <taxon>Thripoidea</taxon>
        <taxon>Thripidae</taxon>
        <taxon>Megalurothrips</taxon>
    </lineage>
</organism>
<keyword evidence="4" id="KW-0645">Protease</keyword>
<evidence type="ECO:0000259" key="11">
    <source>
        <dbReference type="Pfam" id="PF05649"/>
    </source>
</evidence>
<evidence type="ECO:0000256" key="8">
    <source>
        <dbReference type="ARBA" id="ARBA00023049"/>
    </source>
</evidence>
<feature type="compositionally biased region" description="Low complexity" evidence="9">
    <location>
        <begin position="210"/>
        <end position="222"/>
    </location>
</feature>
<dbReference type="SUPFAM" id="SSF55486">
    <property type="entry name" value="Metalloproteases ('zincins'), catalytic domain"/>
    <property type="match status" value="1"/>
</dbReference>
<keyword evidence="13" id="KW-1185">Reference proteome</keyword>
<evidence type="ECO:0000256" key="3">
    <source>
        <dbReference type="ARBA" id="ARBA00007357"/>
    </source>
</evidence>
<gene>
    <name evidence="12" type="ORF">ONE63_001046</name>
</gene>
<evidence type="ECO:0000256" key="5">
    <source>
        <dbReference type="ARBA" id="ARBA00022723"/>
    </source>
</evidence>
<keyword evidence="7" id="KW-0862">Zinc</keyword>
<evidence type="ECO:0000256" key="1">
    <source>
        <dbReference type="ARBA" id="ARBA00001947"/>
    </source>
</evidence>
<dbReference type="GO" id="GO:0046872">
    <property type="term" value="F:metal ion binding"/>
    <property type="evidence" value="ECO:0007669"/>
    <property type="project" value="UniProtKB-KW"/>
</dbReference>
<dbReference type="InterPro" id="IPR008753">
    <property type="entry name" value="Peptidase_M13_N"/>
</dbReference>
<comment type="similarity">
    <text evidence="3">Belongs to the peptidase M13 family.</text>
</comment>
<dbReference type="CDD" id="cd08662">
    <property type="entry name" value="M13"/>
    <property type="match status" value="1"/>
</dbReference>
<evidence type="ECO:0000256" key="4">
    <source>
        <dbReference type="ARBA" id="ARBA00022670"/>
    </source>
</evidence>
<evidence type="ECO:0000256" key="2">
    <source>
        <dbReference type="ARBA" id="ARBA00004401"/>
    </source>
</evidence>